<name>A0A0C5JCS0_9PROT</name>
<dbReference type="InterPro" id="IPR033892">
    <property type="entry name" value="FNR_bac"/>
</dbReference>
<dbReference type="InterPro" id="IPR039261">
    <property type="entry name" value="FNR_nucleotide-bd"/>
</dbReference>
<dbReference type="SUPFAM" id="SSF52343">
    <property type="entry name" value="Ferredoxin reductase-like, C-terminal NADP-linked domain"/>
    <property type="match status" value="1"/>
</dbReference>
<comment type="catalytic activity">
    <reaction evidence="4">
        <text>2 reduced [2Fe-2S]-[ferredoxin] + NADP(+) + H(+) = 2 oxidized [2Fe-2S]-[ferredoxin] + NADPH</text>
        <dbReference type="Rhea" id="RHEA:20125"/>
        <dbReference type="Rhea" id="RHEA-COMP:10000"/>
        <dbReference type="Rhea" id="RHEA-COMP:10001"/>
        <dbReference type="ChEBI" id="CHEBI:15378"/>
        <dbReference type="ChEBI" id="CHEBI:33737"/>
        <dbReference type="ChEBI" id="CHEBI:33738"/>
        <dbReference type="ChEBI" id="CHEBI:57783"/>
        <dbReference type="ChEBI" id="CHEBI:58349"/>
        <dbReference type="EC" id="1.18.1.2"/>
    </reaction>
</comment>
<dbReference type="PATRIC" id="fig|1565605.3.peg.2077"/>
<evidence type="ECO:0000256" key="2">
    <source>
        <dbReference type="ARBA" id="ARBA00013223"/>
    </source>
</evidence>
<organism evidence="6 7">
    <name type="scientific">Rugosibacter aromaticivorans</name>
    <dbReference type="NCBI Taxonomy" id="1565605"/>
    <lineage>
        <taxon>Bacteria</taxon>
        <taxon>Pseudomonadati</taxon>
        <taxon>Pseudomonadota</taxon>
        <taxon>Betaproteobacteria</taxon>
        <taxon>Nitrosomonadales</taxon>
        <taxon>Sterolibacteriaceae</taxon>
        <taxon>Rugosibacter</taxon>
    </lineage>
</organism>
<dbReference type="PROSITE" id="PS51384">
    <property type="entry name" value="FAD_FR"/>
    <property type="match status" value="1"/>
</dbReference>
<dbReference type="GO" id="GO:0004324">
    <property type="term" value="F:ferredoxin-NADP+ reductase activity"/>
    <property type="evidence" value="ECO:0007669"/>
    <property type="project" value="UniProtKB-EC"/>
</dbReference>
<dbReference type="InterPro" id="IPR051930">
    <property type="entry name" value="FNR_type-1"/>
</dbReference>
<keyword evidence="3" id="KW-0547">Nucleotide-binding</keyword>
<dbReference type="Pfam" id="PF00175">
    <property type="entry name" value="NAD_binding_1"/>
    <property type="match status" value="1"/>
</dbReference>
<proteinExistence type="inferred from homology"/>
<evidence type="ECO:0000256" key="1">
    <source>
        <dbReference type="ARBA" id="ARBA00008312"/>
    </source>
</evidence>
<dbReference type="PANTHER" id="PTHR47878:SF2">
    <property type="entry name" value="OXIDOREDUCTASE FAD_NAD(P)-BINDING DOMAIN PROTEIN"/>
    <property type="match status" value="1"/>
</dbReference>
<dbReference type="InterPro" id="IPR017927">
    <property type="entry name" value="FAD-bd_FR_type"/>
</dbReference>
<protein>
    <recommendedName>
        <fullName evidence="2">ferredoxin--NADP(+) reductase</fullName>
        <ecNumber evidence="2">1.18.1.2</ecNumber>
    </recommendedName>
</protein>
<dbReference type="Gene3D" id="3.40.50.80">
    <property type="entry name" value="Nucleotide-binding domain of ferredoxin-NADP reductase (FNR) module"/>
    <property type="match status" value="1"/>
</dbReference>
<dbReference type="GO" id="GO:0034599">
    <property type="term" value="P:cellular response to oxidative stress"/>
    <property type="evidence" value="ECO:0007669"/>
    <property type="project" value="TreeGrafter"/>
</dbReference>
<dbReference type="PANTHER" id="PTHR47878">
    <property type="entry name" value="OXIDOREDUCTASE FAD/NAD(P)-BINDING DOMAIN PROTEIN"/>
    <property type="match status" value="1"/>
</dbReference>
<dbReference type="Gene3D" id="2.40.30.10">
    <property type="entry name" value="Translation factors"/>
    <property type="match status" value="1"/>
</dbReference>
<dbReference type="STRING" id="1565605.PG1C_09760"/>
<gene>
    <name evidence="6" type="ORF">PG1C_09760</name>
</gene>
<reference evidence="6 7" key="1">
    <citation type="journal article" date="2015" name="Genome Announc.">
        <title>Complete Genome Sequence of a Novel Bacterium within the Family Rhodocyclaceae That Degrades Polycyclic Aromatic Hydrocarbons.</title>
        <authorList>
            <person name="Singleton D.R."/>
            <person name="Dickey A.N."/>
            <person name="Scholl E.H."/>
            <person name="Wright F.A."/>
            <person name="Aitken M.D."/>
        </authorList>
    </citation>
    <scope>NUCLEOTIDE SEQUENCE [LARGE SCALE GENOMIC DNA]</scope>
    <source>
        <strain evidence="7">PG1-Ca6</strain>
    </source>
</reference>
<dbReference type="InterPro" id="IPR001433">
    <property type="entry name" value="OxRdtase_FAD/NAD-bd"/>
</dbReference>
<dbReference type="EC" id="1.18.1.2" evidence="2"/>
<dbReference type="HOGENOM" id="CLU_003827_3_0_4"/>
<dbReference type="GO" id="GO:0000166">
    <property type="term" value="F:nucleotide binding"/>
    <property type="evidence" value="ECO:0007669"/>
    <property type="project" value="UniProtKB-KW"/>
</dbReference>
<evidence type="ECO:0000256" key="3">
    <source>
        <dbReference type="ARBA" id="ARBA00022741"/>
    </source>
</evidence>
<evidence type="ECO:0000256" key="4">
    <source>
        <dbReference type="ARBA" id="ARBA00047776"/>
    </source>
</evidence>
<dbReference type="InterPro" id="IPR017938">
    <property type="entry name" value="Riboflavin_synthase-like_b-brl"/>
</dbReference>
<dbReference type="SUPFAM" id="SSF63380">
    <property type="entry name" value="Riboflavin synthase domain-like"/>
    <property type="match status" value="1"/>
</dbReference>
<dbReference type="Proteomes" id="UP000061603">
    <property type="component" value="Chromosome"/>
</dbReference>
<dbReference type="EMBL" id="CP010554">
    <property type="protein sequence ID" value="AJP49584.1"/>
    <property type="molecule type" value="Genomic_DNA"/>
</dbReference>
<dbReference type="CDD" id="cd06195">
    <property type="entry name" value="FNR1"/>
    <property type="match status" value="1"/>
</dbReference>
<evidence type="ECO:0000259" key="5">
    <source>
        <dbReference type="PROSITE" id="PS51384"/>
    </source>
</evidence>
<sequence>MDSAPAAERFTAETILALRYWTPSLLSFRTSRAPGFRFTPGHYARLGLNDTNDGVVWRPFSVVSGAHDPHLEFFAVLVPGGDFSRLLSNIRLGDTIRVDKASYGFMTIDQLAPGKDLWLLASGTGLGPFLAILRDPATWQTYDNLVLVHSVRYAGELAYRDEIAAIPHEPLLAALPAKMRYVPVVTREPWPGALAARIPQLVEDGRLEQAAGVKLDLQRSRIMVCGNPEMARELRGQLTARGFRTTRRAVPGQLAFENYWQSKPS</sequence>
<dbReference type="KEGG" id="rbu:PG1C_09760"/>
<evidence type="ECO:0000313" key="6">
    <source>
        <dbReference type="EMBL" id="AJP49584.1"/>
    </source>
</evidence>
<keyword evidence="7" id="KW-1185">Reference proteome</keyword>
<feature type="domain" description="FAD-binding FR-type" evidence="5">
    <location>
        <begin position="8"/>
        <end position="109"/>
    </location>
</feature>
<comment type="similarity">
    <text evidence="1">Belongs to the ferredoxin--NADP reductase type 1 family.</text>
</comment>
<evidence type="ECO:0000313" key="7">
    <source>
        <dbReference type="Proteomes" id="UP000061603"/>
    </source>
</evidence>
<dbReference type="AlphaFoldDB" id="A0A0C5JCS0"/>
<accession>A0A0C5JCS0</accession>
<dbReference type="GO" id="GO:0042167">
    <property type="term" value="P:heme catabolic process"/>
    <property type="evidence" value="ECO:0007669"/>
    <property type="project" value="TreeGrafter"/>
</dbReference>